<feature type="region of interest" description="Disordered" evidence="1">
    <location>
        <begin position="1"/>
        <end position="20"/>
    </location>
</feature>
<reference evidence="3 4" key="2">
    <citation type="journal article" date="2008" name="Nature">
        <title>The Phaeodactylum genome reveals the evolutionary history of diatom genomes.</title>
        <authorList>
            <person name="Bowler C."/>
            <person name="Allen A.E."/>
            <person name="Badger J.H."/>
            <person name="Grimwood J."/>
            <person name="Jabbari K."/>
            <person name="Kuo A."/>
            <person name="Maheswari U."/>
            <person name="Martens C."/>
            <person name="Maumus F."/>
            <person name="Otillar R.P."/>
            <person name="Rayko E."/>
            <person name="Salamov A."/>
            <person name="Vandepoele K."/>
            <person name="Beszteri B."/>
            <person name="Gruber A."/>
            <person name="Heijde M."/>
            <person name="Katinka M."/>
            <person name="Mock T."/>
            <person name="Valentin K."/>
            <person name="Verret F."/>
            <person name="Berges J.A."/>
            <person name="Brownlee C."/>
            <person name="Cadoret J.P."/>
            <person name="Chiovitti A."/>
            <person name="Choi C.J."/>
            <person name="Coesel S."/>
            <person name="De Martino A."/>
            <person name="Detter J.C."/>
            <person name="Durkin C."/>
            <person name="Falciatore A."/>
            <person name="Fournet J."/>
            <person name="Haruta M."/>
            <person name="Huysman M.J."/>
            <person name="Jenkins B.D."/>
            <person name="Jiroutova K."/>
            <person name="Jorgensen R.E."/>
            <person name="Joubert Y."/>
            <person name="Kaplan A."/>
            <person name="Kroger N."/>
            <person name="Kroth P.G."/>
            <person name="La Roche J."/>
            <person name="Lindquist E."/>
            <person name="Lommer M."/>
            <person name="Martin-Jezequel V."/>
            <person name="Lopez P.J."/>
            <person name="Lucas S."/>
            <person name="Mangogna M."/>
            <person name="McGinnis K."/>
            <person name="Medlin L.K."/>
            <person name="Montsant A."/>
            <person name="Oudot-Le Secq M.P."/>
            <person name="Napoli C."/>
            <person name="Obornik M."/>
            <person name="Parker M.S."/>
            <person name="Petit J.L."/>
            <person name="Porcel B.M."/>
            <person name="Poulsen N."/>
            <person name="Robison M."/>
            <person name="Rychlewski L."/>
            <person name="Rynearson T.A."/>
            <person name="Schmutz J."/>
            <person name="Shapiro H."/>
            <person name="Siaut M."/>
            <person name="Stanley M."/>
            <person name="Sussman M.R."/>
            <person name="Taylor A.R."/>
            <person name="Vardi A."/>
            <person name="von Dassow P."/>
            <person name="Vyverman W."/>
            <person name="Willis A."/>
            <person name="Wyrwicz L.S."/>
            <person name="Rokhsar D.S."/>
            <person name="Weissenbach J."/>
            <person name="Armbrust E.V."/>
            <person name="Green B.R."/>
            <person name="Van de Peer Y."/>
            <person name="Grigoriev I.V."/>
        </authorList>
    </citation>
    <scope>NUCLEOTIDE SEQUENCE [LARGE SCALE GENOMIC DNA]</scope>
    <source>
        <strain evidence="3 4">CCMP1335</strain>
    </source>
</reference>
<feature type="transmembrane region" description="Helical" evidence="2">
    <location>
        <begin position="41"/>
        <end position="62"/>
    </location>
</feature>
<dbReference type="InterPro" id="IPR027417">
    <property type="entry name" value="P-loop_NTPase"/>
</dbReference>
<dbReference type="HOGENOM" id="CLU_708827_0_0_1"/>
<gene>
    <name evidence="3" type="ORF">THAPSDRAFT_25658</name>
</gene>
<dbReference type="PaxDb" id="35128-Thaps25658"/>
<evidence type="ECO:0000256" key="1">
    <source>
        <dbReference type="SAM" id="MobiDB-lite"/>
    </source>
</evidence>
<dbReference type="Proteomes" id="UP000001449">
    <property type="component" value="Chromosome 20"/>
</dbReference>
<dbReference type="EMBL" id="CM000652">
    <property type="protein sequence ID" value="EED88115.1"/>
    <property type="molecule type" value="Genomic_DNA"/>
</dbReference>
<dbReference type="SUPFAM" id="SSF52540">
    <property type="entry name" value="P-loop containing nucleoside triphosphate hydrolases"/>
    <property type="match status" value="1"/>
</dbReference>
<proteinExistence type="predicted"/>
<protein>
    <recommendedName>
        <fullName evidence="5">Sulfotransferase domain-containing protein</fullName>
    </recommendedName>
</protein>
<organism evidence="3 4">
    <name type="scientific">Thalassiosira pseudonana</name>
    <name type="common">Marine diatom</name>
    <name type="synonym">Cyclotella nana</name>
    <dbReference type="NCBI Taxonomy" id="35128"/>
    <lineage>
        <taxon>Eukaryota</taxon>
        <taxon>Sar</taxon>
        <taxon>Stramenopiles</taxon>
        <taxon>Ochrophyta</taxon>
        <taxon>Bacillariophyta</taxon>
        <taxon>Coscinodiscophyceae</taxon>
        <taxon>Thalassiosirophycidae</taxon>
        <taxon>Thalassiosirales</taxon>
        <taxon>Thalassiosiraceae</taxon>
        <taxon>Thalassiosira</taxon>
    </lineage>
</organism>
<dbReference type="Gene3D" id="3.40.50.300">
    <property type="entry name" value="P-loop containing nucleotide triphosphate hydrolases"/>
    <property type="match status" value="1"/>
</dbReference>
<evidence type="ECO:0000313" key="3">
    <source>
        <dbReference type="EMBL" id="EED88115.1"/>
    </source>
</evidence>
<dbReference type="AlphaFoldDB" id="B8CEY6"/>
<keyword evidence="2" id="KW-0472">Membrane</keyword>
<evidence type="ECO:0000256" key="2">
    <source>
        <dbReference type="SAM" id="Phobius"/>
    </source>
</evidence>
<keyword evidence="4" id="KW-1185">Reference proteome</keyword>
<dbReference type="KEGG" id="tps:THAPSDRAFT_25658"/>
<evidence type="ECO:0008006" key="5">
    <source>
        <dbReference type="Google" id="ProtNLM"/>
    </source>
</evidence>
<sequence length="390" mass="45110">MSLKQPKPLPVVHHRRRATTSRSRTLPWSLMRTNRWPTTTTVLWLILLLIVASVVVQLRLILEIHSSRHGGVTLHETAALRRTSMQQLSSLRHSSPACQPHWSVALPSDTFVTASDIYSVNNHQHTLINLSWNNTLPFSRIYFYHIRKAGGTMIRKYLKKVALHYQIDLTIQENKYAREEVGSHPHTVYVTNMRDPVERSISHFKYEGRWDCQQLVKNDSFVPTEYNAKPFEAWRETKGFVKSPCDEPFSFTGCAVNCYIQTFAGEGCTSNEWQSEYELALNRLMRYNLIFVYEMFKDEGYAQAIEDFFGVEGFNQASDMFCGWQAHEAHKKVPLVVGFDHVMRLSKLNQMDTKLFKEATDCWGGDEVEYSFPKANANRFAAQQNRTVVE</sequence>
<name>B8CEY6_THAPS</name>
<dbReference type="InParanoid" id="B8CEY6"/>
<keyword evidence="2" id="KW-0812">Transmembrane</keyword>
<evidence type="ECO:0000313" key="4">
    <source>
        <dbReference type="Proteomes" id="UP000001449"/>
    </source>
</evidence>
<keyword evidence="2" id="KW-1133">Transmembrane helix</keyword>
<reference evidence="3 4" key="1">
    <citation type="journal article" date="2004" name="Science">
        <title>The genome of the diatom Thalassiosira pseudonana: ecology, evolution, and metabolism.</title>
        <authorList>
            <person name="Armbrust E.V."/>
            <person name="Berges J.A."/>
            <person name="Bowler C."/>
            <person name="Green B.R."/>
            <person name="Martinez D."/>
            <person name="Putnam N.H."/>
            <person name="Zhou S."/>
            <person name="Allen A.E."/>
            <person name="Apt K.E."/>
            <person name="Bechner M."/>
            <person name="Brzezinski M.A."/>
            <person name="Chaal B.K."/>
            <person name="Chiovitti A."/>
            <person name="Davis A.K."/>
            <person name="Demarest M.S."/>
            <person name="Detter J.C."/>
            <person name="Glavina T."/>
            <person name="Goodstein D."/>
            <person name="Hadi M.Z."/>
            <person name="Hellsten U."/>
            <person name="Hildebrand M."/>
            <person name="Jenkins B.D."/>
            <person name="Jurka J."/>
            <person name="Kapitonov V.V."/>
            <person name="Kroger N."/>
            <person name="Lau W.W."/>
            <person name="Lane T.W."/>
            <person name="Larimer F.W."/>
            <person name="Lippmeier J.C."/>
            <person name="Lucas S."/>
            <person name="Medina M."/>
            <person name="Montsant A."/>
            <person name="Obornik M."/>
            <person name="Parker M.S."/>
            <person name="Palenik B."/>
            <person name="Pazour G.J."/>
            <person name="Richardson P.M."/>
            <person name="Rynearson T.A."/>
            <person name="Saito M.A."/>
            <person name="Schwartz D.C."/>
            <person name="Thamatrakoln K."/>
            <person name="Valentin K."/>
            <person name="Vardi A."/>
            <person name="Wilkerson F.P."/>
            <person name="Rokhsar D.S."/>
        </authorList>
    </citation>
    <scope>NUCLEOTIDE SEQUENCE [LARGE SCALE GENOMIC DNA]</scope>
    <source>
        <strain evidence="3 4">CCMP1335</strain>
    </source>
</reference>
<dbReference type="eggNOG" id="ENOG502T095">
    <property type="taxonomic scope" value="Eukaryota"/>
</dbReference>
<dbReference type="RefSeq" id="XP_002294755.1">
    <property type="nucleotide sequence ID" value="XM_002294719.1"/>
</dbReference>
<accession>B8CEY6</accession>
<dbReference type="GeneID" id="7447756"/>